<dbReference type="EMBL" id="JADJIB010000005">
    <property type="protein sequence ID" value="MBK7274370.1"/>
    <property type="molecule type" value="Genomic_DNA"/>
</dbReference>
<dbReference type="SUPFAM" id="SSF50475">
    <property type="entry name" value="FMN-binding split barrel"/>
    <property type="match status" value="1"/>
</dbReference>
<dbReference type="AlphaFoldDB" id="A0A934X8Y2"/>
<accession>A0A934X8Y2</accession>
<proteinExistence type="predicted"/>
<dbReference type="Proteomes" id="UP000726105">
    <property type="component" value="Unassembled WGS sequence"/>
</dbReference>
<evidence type="ECO:0000313" key="5">
    <source>
        <dbReference type="Proteomes" id="UP000726105"/>
    </source>
</evidence>
<dbReference type="Proteomes" id="UP000718281">
    <property type="component" value="Unassembled WGS sequence"/>
</dbReference>
<reference evidence="4 5" key="1">
    <citation type="submission" date="2020-10" db="EMBL/GenBank/DDBJ databases">
        <title>Connecting structure to function with the recovery of over 1000 high-quality activated sludge metagenome-assembled genomes encoding full-length rRNA genes using long-read sequencing.</title>
        <authorList>
            <person name="Singleton C.M."/>
            <person name="Petriglieri F."/>
            <person name="Kristensen J.M."/>
            <person name="Kirkegaard R.H."/>
            <person name="Michaelsen T.Y."/>
            <person name="Andersen M.H."/>
            <person name="Karst S.M."/>
            <person name="Dueholm M.S."/>
            <person name="Nielsen P.H."/>
            <person name="Albertsen M."/>
        </authorList>
    </citation>
    <scope>NUCLEOTIDE SEQUENCE [LARGE SCALE GENOMIC DNA]</scope>
    <source>
        <strain evidence="1">AalE_18-Q3-R2-46_BAT3C.188</strain>
        <strain evidence="2">Ega_18-Q3-R5-49_MAXAC.001</strain>
        <strain evidence="3">Ribe_18-Q3-R11-54_MAXAC.001</strain>
    </source>
</reference>
<dbReference type="InterPro" id="IPR012349">
    <property type="entry name" value="Split_barrel_FMN-bd"/>
</dbReference>
<comment type="caution">
    <text evidence="1">The sequence shown here is derived from an EMBL/GenBank/DDBJ whole genome shotgun (WGS) entry which is preliminary data.</text>
</comment>
<dbReference type="Gene3D" id="2.30.110.10">
    <property type="entry name" value="Electron Transport, Fmn-binding Protein, Chain A"/>
    <property type="match status" value="1"/>
</dbReference>
<evidence type="ECO:0000313" key="4">
    <source>
        <dbReference type="Proteomes" id="UP000718281"/>
    </source>
</evidence>
<evidence type="ECO:0000313" key="2">
    <source>
        <dbReference type="EMBL" id="MBK7274370.1"/>
    </source>
</evidence>
<evidence type="ECO:0000313" key="1">
    <source>
        <dbReference type="EMBL" id="MBK6302318.1"/>
    </source>
</evidence>
<sequence>MTSPVDVLTEVECWAVLRRQELGRLAFRHGDGLQITPVNFAVAGDHVVFRTGDGGKFSDLVQNPEVAFEVDATVGEVAESVVCRGVVVELTGEQALMTDQLRLRPWVASHKTHVMAIRVSEITGRRFHLTKPWSHIRPV</sequence>
<dbReference type="EMBL" id="JADIXZ010000010">
    <property type="protein sequence ID" value="MBK6302318.1"/>
    <property type="molecule type" value="Genomic_DNA"/>
</dbReference>
<dbReference type="Proteomes" id="UP000886632">
    <property type="component" value="Unassembled WGS sequence"/>
</dbReference>
<evidence type="ECO:0000313" key="3">
    <source>
        <dbReference type="EMBL" id="MBL0003204.1"/>
    </source>
</evidence>
<name>A0A934X8Y2_9MICO</name>
<protein>
    <submittedName>
        <fullName evidence="1">Pyridoxamine 5'-phosphate oxidase family protein</fullName>
    </submittedName>
</protein>
<dbReference type="Pfam" id="PF12900">
    <property type="entry name" value="Pyridox_ox_2"/>
    <property type="match status" value="1"/>
</dbReference>
<dbReference type="EMBL" id="JADKGK010000009">
    <property type="protein sequence ID" value="MBL0003204.1"/>
    <property type="molecule type" value="Genomic_DNA"/>
</dbReference>
<dbReference type="InterPro" id="IPR024747">
    <property type="entry name" value="Pyridox_Oxase-rel"/>
</dbReference>
<gene>
    <name evidence="1" type="ORF">IPF40_15295</name>
    <name evidence="2" type="ORF">IPI13_14785</name>
    <name evidence="3" type="ORF">IPP00_04190</name>
</gene>
<organism evidence="1 4">
    <name type="scientific">Candidatus Phosphoribacter hodrii</name>
    <dbReference type="NCBI Taxonomy" id="2953743"/>
    <lineage>
        <taxon>Bacteria</taxon>
        <taxon>Bacillati</taxon>
        <taxon>Actinomycetota</taxon>
        <taxon>Actinomycetes</taxon>
        <taxon>Micrococcales</taxon>
        <taxon>Dermatophilaceae</taxon>
        <taxon>Candidatus Phosphoribacter</taxon>
    </lineage>
</organism>